<dbReference type="Proteomes" id="UP000499080">
    <property type="component" value="Unassembled WGS sequence"/>
</dbReference>
<keyword evidence="2" id="KW-1185">Reference proteome</keyword>
<gene>
    <name evidence="1" type="ORF">AVEN_117478_1</name>
</gene>
<accession>A0A4Y2HUI1</accession>
<name>A0A4Y2HUI1_ARAVE</name>
<evidence type="ECO:0000313" key="2">
    <source>
        <dbReference type="Proteomes" id="UP000499080"/>
    </source>
</evidence>
<reference evidence="1 2" key="1">
    <citation type="journal article" date="2019" name="Sci. Rep.">
        <title>Orb-weaving spider Araneus ventricosus genome elucidates the spidroin gene catalogue.</title>
        <authorList>
            <person name="Kono N."/>
            <person name="Nakamura H."/>
            <person name="Ohtoshi R."/>
            <person name="Moran D.A.P."/>
            <person name="Shinohara A."/>
            <person name="Yoshida Y."/>
            <person name="Fujiwara M."/>
            <person name="Mori M."/>
            <person name="Tomita M."/>
            <person name="Arakawa K."/>
        </authorList>
    </citation>
    <scope>NUCLEOTIDE SEQUENCE [LARGE SCALE GENOMIC DNA]</scope>
</reference>
<dbReference type="AlphaFoldDB" id="A0A4Y2HUI1"/>
<evidence type="ECO:0000313" key="1">
    <source>
        <dbReference type="EMBL" id="GBM68913.1"/>
    </source>
</evidence>
<comment type="caution">
    <text evidence="1">The sequence shown here is derived from an EMBL/GenBank/DDBJ whole genome shotgun (WGS) entry which is preliminary data.</text>
</comment>
<sequence length="90" mass="9919">MFNGRSLVVPSCTPFSRLLVPSGVYNTALTHRGRHCHIVGVAFPHISAILWSGVLDWLPSSSNEKIHGQYESFDHDFIWSAAVDDLLGPS</sequence>
<dbReference type="EMBL" id="BGPR01002167">
    <property type="protein sequence ID" value="GBM68913.1"/>
    <property type="molecule type" value="Genomic_DNA"/>
</dbReference>
<proteinExistence type="predicted"/>
<organism evidence="1 2">
    <name type="scientific">Araneus ventricosus</name>
    <name type="common">Orbweaver spider</name>
    <name type="synonym">Epeira ventricosa</name>
    <dbReference type="NCBI Taxonomy" id="182803"/>
    <lineage>
        <taxon>Eukaryota</taxon>
        <taxon>Metazoa</taxon>
        <taxon>Ecdysozoa</taxon>
        <taxon>Arthropoda</taxon>
        <taxon>Chelicerata</taxon>
        <taxon>Arachnida</taxon>
        <taxon>Araneae</taxon>
        <taxon>Araneomorphae</taxon>
        <taxon>Entelegynae</taxon>
        <taxon>Araneoidea</taxon>
        <taxon>Araneidae</taxon>
        <taxon>Araneus</taxon>
    </lineage>
</organism>
<protein>
    <submittedName>
        <fullName evidence="1">Uncharacterized protein</fullName>
    </submittedName>
</protein>